<sequence>MNTIFQIMISLLVLLVPTSCEGATVERAFSLSRDVVSEMLITPSIILFIGTILLGVCIFIRIYQRNEINSYYQDRDEEYKQKLAGTFVPIENSDGEVVSTIPIQIAPLIVILKMSYPTTCWRIPHSNQERNATHMKSGILSFILGLGCLIAFLIPMSIGFSVVNNVMYITSNVSNIPNSFQLYYSNYIYACCLEVYNSYYALDQATYITTSTYDLNVLVKGINSLYCAIPQQNTNTHNGTIYGNFIDQVRGRAQAIEYAKTSCNAGAVIFVPDILETVVATGSCGISLGLLFFIFGIVCFFMGRNLSQDLPQYTSNNTIPVISSVMMNELPEQNQNSTETESSDFVLYSHKMKKEQKSDPYCKE</sequence>
<keyword evidence="1" id="KW-0472">Membrane</keyword>
<evidence type="ECO:0000256" key="1">
    <source>
        <dbReference type="SAM" id="Phobius"/>
    </source>
</evidence>
<feature type="transmembrane region" description="Helical" evidence="1">
    <location>
        <begin position="278"/>
        <end position="302"/>
    </location>
</feature>
<keyword evidence="4" id="KW-1185">Reference proteome</keyword>
<dbReference type="InParanoid" id="D2W4U3"/>
<evidence type="ECO:0000313" key="3">
    <source>
        <dbReference type="EMBL" id="EFC35910.1"/>
    </source>
</evidence>
<proteinExistence type="predicted"/>
<feature type="transmembrane region" description="Helical" evidence="1">
    <location>
        <begin position="41"/>
        <end position="63"/>
    </location>
</feature>
<evidence type="ECO:0000313" key="4">
    <source>
        <dbReference type="Proteomes" id="UP000006671"/>
    </source>
</evidence>
<accession>D2W4U3</accession>
<keyword evidence="2" id="KW-0732">Signal</keyword>
<feature type="signal peptide" evidence="2">
    <location>
        <begin position="1"/>
        <end position="22"/>
    </location>
</feature>
<dbReference type="Proteomes" id="UP000006671">
    <property type="component" value="Unassembled WGS sequence"/>
</dbReference>
<keyword evidence="1" id="KW-0812">Transmembrane</keyword>
<name>D2W4U3_NAEGR</name>
<dbReference type="AlphaFoldDB" id="D2W4U3"/>
<dbReference type="KEGG" id="ngr:NAEGRDRAFT_76429"/>
<evidence type="ECO:0000256" key="2">
    <source>
        <dbReference type="SAM" id="SignalP"/>
    </source>
</evidence>
<dbReference type="RefSeq" id="XP_002668654.1">
    <property type="nucleotide sequence ID" value="XM_002668608.1"/>
</dbReference>
<keyword evidence="1" id="KW-1133">Transmembrane helix</keyword>
<dbReference type="GeneID" id="8860699"/>
<dbReference type="EMBL" id="GG738987">
    <property type="protein sequence ID" value="EFC35910.1"/>
    <property type="molecule type" value="Genomic_DNA"/>
</dbReference>
<reference evidence="3 4" key="1">
    <citation type="journal article" date="2010" name="Cell">
        <title>The genome of Naegleria gruberi illuminates early eukaryotic versatility.</title>
        <authorList>
            <person name="Fritz-Laylin L.K."/>
            <person name="Prochnik S.E."/>
            <person name="Ginger M.L."/>
            <person name="Dacks J.B."/>
            <person name="Carpenter M.L."/>
            <person name="Field M.C."/>
            <person name="Kuo A."/>
            <person name="Paredez A."/>
            <person name="Chapman J."/>
            <person name="Pham J."/>
            <person name="Shu S."/>
            <person name="Neupane R."/>
            <person name="Cipriano M."/>
            <person name="Mancuso J."/>
            <person name="Tu H."/>
            <person name="Salamov A."/>
            <person name="Lindquist E."/>
            <person name="Shapiro H."/>
            <person name="Lucas S."/>
            <person name="Grigoriev I.V."/>
            <person name="Cande W.Z."/>
            <person name="Fulton C."/>
            <person name="Rokhsar D.S."/>
            <person name="Dawson S.C."/>
        </authorList>
    </citation>
    <scope>NUCLEOTIDE SEQUENCE [LARGE SCALE GENOMIC DNA]</scope>
    <source>
        <strain evidence="3 4">NEG-M</strain>
    </source>
</reference>
<protein>
    <submittedName>
        <fullName evidence="3">Predicted protein</fullName>
    </submittedName>
</protein>
<dbReference type="VEuPathDB" id="AmoebaDB:NAEGRDRAFT_76429"/>
<organism evidence="4">
    <name type="scientific">Naegleria gruberi</name>
    <name type="common">Amoeba</name>
    <dbReference type="NCBI Taxonomy" id="5762"/>
    <lineage>
        <taxon>Eukaryota</taxon>
        <taxon>Discoba</taxon>
        <taxon>Heterolobosea</taxon>
        <taxon>Tetramitia</taxon>
        <taxon>Eutetramitia</taxon>
        <taxon>Vahlkampfiidae</taxon>
        <taxon>Naegleria</taxon>
    </lineage>
</organism>
<feature type="transmembrane region" description="Helical" evidence="1">
    <location>
        <begin position="139"/>
        <end position="163"/>
    </location>
</feature>
<gene>
    <name evidence="3" type="ORF">NAEGRDRAFT_76429</name>
</gene>
<feature type="chain" id="PRO_5003038980" evidence="2">
    <location>
        <begin position="23"/>
        <end position="364"/>
    </location>
</feature>